<gene>
    <name evidence="1" type="ORF">C0Q90_16240</name>
</gene>
<proteinExistence type="predicted"/>
<feature type="non-terminal residue" evidence="1">
    <location>
        <position position="145"/>
    </location>
</feature>
<sequence>HDDAPLVAGKQLQLFIDESFEEHRPDPRTMHMGIAAIFPEGADDSLIGFRNALYPYGWEPGDEVKARGKQVDALTQLIKAADQENMGRYTVFSQKTTYPDFAPSMEYLYPYIGATIHVLREVDTTFDSIVIMIDHRNELEGNQLV</sequence>
<comment type="caution">
    <text evidence="1">The sequence shown here is derived from an EMBL/GenBank/DDBJ whole genome shotgun (WGS) entry which is preliminary data.</text>
</comment>
<dbReference type="EMBL" id="PKQJ01000087">
    <property type="protein sequence ID" value="PLC44836.1"/>
    <property type="molecule type" value="Genomic_DNA"/>
</dbReference>
<organism evidence="1 2">
    <name type="scientific">Lacticaseibacillus paracasei</name>
    <name type="common">Lactobacillus paracasei</name>
    <dbReference type="NCBI Taxonomy" id="1597"/>
    <lineage>
        <taxon>Bacteria</taxon>
        <taxon>Bacillati</taxon>
        <taxon>Bacillota</taxon>
        <taxon>Bacilli</taxon>
        <taxon>Lactobacillales</taxon>
        <taxon>Lactobacillaceae</taxon>
        <taxon>Lacticaseibacillus</taxon>
    </lineage>
</organism>
<feature type="non-terminal residue" evidence="1">
    <location>
        <position position="1"/>
    </location>
</feature>
<name>A0AB36X6Y1_LACPA</name>
<dbReference type="Proteomes" id="UP000234512">
    <property type="component" value="Unassembled WGS sequence"/>
</dbReference>
<evidence type="ECO:0000313" key="2">
    <source>
        <dbReference type="Proteomes" id="UP000234512"/>
    </source>
</evidence>
<evidence type="ECO:0008006" key="3">
    <source>
        <dbReference type="Google" id="ProtNLM"/>
    </source>
</evidence>
<reference evidence="1 2" key="1">
    <citation type="journal article" date="2018" name="Genome Announc.">
        <title>Draft Genome Sequence of Lactobacillus paracasei DUP 13076, Which Exhibits Potent Antipathogenic Effects against Salmonella enterica Serovars Enteritidis, Typhimurium, and Heidelberg.</title>
        <authorList>
            <person name="Muyyarikkandy M.S."/>
            <person name="Alqahtani F.H."/>
            <person name="Mandoiu I."/>
            <person name="Amalaradjou M.A."/>
        </authorList>
    </citation>
    <scope>NUCLEOTIDE SEQUENCE [LARGE SCALE GENOMIC DNA]</scope>
    <source>
        <strain evidence="1 2">DUP 13076</strain>
    </source>
</reference>
<protein>
    <recommendedName>
        <fullName evidence="3">DUF3800 domain-containing protein</fullName>
    </recommendedName>
</protein>
<dbReference type="AlphaFoldDB" id="A0AB36X6Y1"/>
<accession>A0AB36X6Y1</accession>
<evidence type="ECO:0000313" key="1">
    <source>
        <dbReference type="EMBL" id="PLC44836.1"/>
    </source>
</evidence>